<keyword evidence="4" id="KW-0175">Coiled coil</keyword>
<evidence type="ECO:0000259" key="8">
    <source>
        <dbReference type="PROSITE" id="PS50885"/>
    </source>
</evidence>
<dbReference type="Pfam" id="PF12729">
    <property type="entry name" value="4HB_MCP_1"/>
    <property type="match status" value="1"/>
</dbReference>
<keyword evidence="6" id="KW-0472">Membrane</keyword>
<evidence type="ECO:0000256" key="6">
    <source>
        <dbReference type="SAM" id="Phobius"/>
    </source>
</evidence>
<evidence type="ECO:0000259" key="7">
    <source>
        <dbReference type="PROSITE" id="PS50111"/>
    </source>
</evidence>
<dbReference type="InterPro" id="IPR004089">
    <property type="entry name" value="MCPsignal_dom"/>
</dbReference>
<dbReference type="InterPro" id="IPR051310">
    <property type="entry name" value="MCP_chemotaxis"/>
</dbReference>
<dbReference type="PRINTS" id="PR00260">
    <property type="entry name" value="CHEMTRNSDUCR"/>
</dbReference>
<feature type="coiled-coil region" evidence="4">
    <location>
        <begin position="157"/>
        <end position="188"/>
    </location>
</feature>
<dbReference type="EMBL" id="JAXBLV010000056">
    <property type="protein sequence ID" value="MDY3558794.1"/>
    <property type="molecule type" value="Genomic_DNA"/>
</dbReference>
<keyword evidence="1" id="KW-0488">Methylation</keyword>
<dbReference type="SMART" id="SM00304">
    <property type="entry name" value="HAMP"/>
    <property type="match status" value="2"/>
</dbReference>
<feature type="coiled-coil region" evidence="4">
    <location>
        <begin position="268"/>
        <end position="317"/>
    </location>
</feature>
<dbReference type="PANTHER" id="PTHR43531">
    <property type="entry name" value="PROTEIN ICFG"/>
    <property type="match status" value="1"/>
</dbReference>
<keyword evidence="6" id="KW-1133">Transmembrane helix</keyword>
<keyword evidence="3" id="KW-0807">Transducer</keyword>
<comment type="similarity">
    <text evidence="2">Belongs to the methyl-accepting chemotaxis (MCP) protein family.</text>
</comment>
<feature type="transmembrane region" description="Helical" evidence="6">
    <location>
        <begin position="18"/>
        <end position="37"/>
    </location>
</feature>
<feature type="region of interest" description="Disordered" evidence="5">
    <location>
        <begin position="616"/>
        <end position="661"/>
    </location>
</feature>
<feature type="domain" description="Methyl-accepting transducer" evidence="7">
    <location>
        <begin position="372"/>
        <end position="601"/>
    </location>
</feature>
<dbReference type="Proteomes" id="UP001272242">
    <property type="component" value="Unassembled WGS sequence"/>
</dbReference>
<dbReference type="PROSITE" id="PS50885">
    <property type="entry name" value="HAMP"/>
    <property type="match status" value="2"/>
</dbReference>
<dbReference type="InterPro" id="IPR024478">
    <property type="entry name" value="HlyB_4HB_MCP"/>
</dbReference>
<name>A0ABU5EYT0_9BACT</name>
<evidence type="ECO:0000313" key="9">
    <source>
        <dbReference type="EMBL" id="MDY3558794.1"/>
    </source>
</evidence>
<accession>A0ABU5EYT0</accession>
<feature type="domain" description="HAMP" evidence="8">
    <location>
        <begin position="220"/>
        <end position="272"/>
    </location>
</feature>
<evidence type="ECO:0000256" key="4">
    <source>
        <dbReference type="SAM" id="Coils"/>
    </source>
</evidence>
<dbReference type="CDD" id="cd06225">
    <property type="entry name" value="HAMP"/>
    <property type="match status" value="1"/>
</dbReference>
<dbReference type="InterPro" id="IPR003660">
    <property type="entry name" value="HAMP_dom"/>
</dbReference>
<dbReference type="PANTHER" id="PTHR43531:SF14">
    <property type="entry name" value="METHYL-ACCEPTING CHEMOTAXIS PROTEIN I-RELATED"/>
    <property type="match status" value="1"/>
</dbReference>
<feature type="compositionally biased region" description="Low complexity" evidence="5">
    <location>
        <begin position="630"/>
        <end position="644"/>
    </location>
</feature>
<dbReference type="SMART" id="SM00283">
    <property type="entry name" value="MA"/>
    <property type="match status" value="1"/>
</dbReference>
<evidence type="ECO:0000256" key="5">
    <source>
        <dbReference type="SAM" id="MobiDB-lite"/>
    </source>
</evidence>
<dbReference type="SUPFAM" id="SSF58104">
    <property type="entry name" value="Methyl-accepting chemotaxis protein (MCP) signaling domain"/>
    <property type="match status" value="1"/>
</dbReference>
<dbReference type="Pfam" id="PF00015">
    <property type="entry name" value="MCPsignal"/>
    <property type="match status" value="1"/>
</dbReference>
<evidence type="ECO:0000313" key="10">
    <source>
        <dbReference type="Proteomes" id="UP001272242"/>
    </source>
</evidence>
<dbReference type="SUPFAM" id="SSF158472">
    <property type="entry name" value="HAMP domain-like"/>
    <property type="match status" value="1"/>
</dbReference>
<organism evidence="9 10">
    <name type="scientific">Gemmata algarum</name>
    <dbReference type="NCBI Taxonomy" id="2975278"/>
    <lineage>
        <taxon>Bacteria</taxon>
        <taxon>Pseudomonadati</taxon>
        <taxon>Planctomycetota</taxon>
        <taxon>Planctomycetia</taxon>
        <taxon>Gemmatales</taxon>
        <taxon>Gemmataceae</taxon>
        <taxon>Gemmata</taxon>
    </lineage>
</organism>
<keyword evidence="6" id="KW-0812">Transmembrane</keyword>
<dbReference type="CDD" id="cd11386">
    <property type="entry name" value="MCP_signal"/>
    <property type="match status" value="1"/>
</dbReference>
<dbReference type="Gene3D" id="1.10.287.950">
    <property type="entry name" value="Methyl-accepting chemotaxis protein"/>
    <property type="match status" value="1"/>
</dbReference>
<keyword evidence="10" id="KW-1185">Reference proteome</keyword>
<dbReference type="PROSITE" id="PS50111">
    <property type="entry name" value="CHEMOTAXIS_TRANSDUC_2"/>
    <property type="match status" value="1"/>
</dbReference>
<sequence>MPQPFLTLLTRVRIGPRLIAGFLLIASGCAYLGYVSLSALGEIRGFQVNAATNIVPSAIALDKVRAGALQSQRAERGLVIFDPKRDESTYRSVRSNLDAGLKSIEEGAKSYSTLPLDEKEAAMWKDIQSALADWKRDQEDIVTHADKGETDQARAAIARELKTAARLNQQLQELMAHQERTAKHEEAEANSTYGAVRSTLRTTIAGAVIVAVGLGMALSASVTRPLGQTVDVLEGVARGDLSRRADVDTQDEVGRMATALNAAIDALVAAKEAERVRTEQDRRRAEQEAAAERERIAREAEVARAQAQRDAAAAAELREKVASVMTGVDALAAGDFTVAIPDLGTDDVGRVAAALNKAVVSVREALDGVREVSEQLADASAQLSRASEEISAGAQEQAGSLEETAGSLEEITATVRQNADNAQQARQLVDGSKEVAEKGGQVVGSAVGAMAEINESSKKIADIITTIDEIAFQTNLLALNAAVEAARAGEQGRGFAVVATEVRNLAQRSATAAKEIKGLIQDSVKKVDAGTELVNKSGTTLGEIVTSVKRVADIITEIASASREQSTGIEQVNRAVSQMDTVTQRNASQTEEMSATSQALTDQADQLRNLIARFKLSGDGRGTPRSAAGPVKKAAYKPRPAAAKVTSRGHPHEGGNGFAEF</sequence>
<evidence type="ECO:0000256" key="1">
    <source>
        <dbReference type="ARBA" id="ARBA00022481"/>
    </source>
</evidence>
<evidence type="ECO:0000256" key="2">
    <source>
        <dbReference type="ARBA" id="ARBA00029447"/>
    </source>
</evidence>
<gene>
    <name evidence="9" type="ORF">R5W23_005951</name>
</gene>
<dbReference type="Gene3D" id="6.10.340.10">
    <property type="match status" value="1"/>
</dbReference>
<protein>
    <submittedName>
        <fullName evidence="9">Methyl-accepting chemotaxis protein</fullName>
    </submittedName>
</protein>
<comment type="caution">
    <text evidence="9">The sequence shown here is derived from an EMBL/GenBank/DDBJ whole genome shotgun (WGS) entry which is preliminary data.</text>
</comment>
<proteinExistence type="inferred from homology"/>
<feature type="domain" description="HAMP" evidence="8">
    <location>
        <begin position="315"/>
        <end position="367"/>
    </location>
</feature>
<evidence type="ECO:0000256" key="3">
    <source>
        <dbReference type="PROSITE-ProRule" id="PRU00284"/>
    </source>
</evidence>
<dbReference type="InterPro" id="IPR004090">
    <property type="entry name" value="Chemotax_Me-accpt_rcpt"/>
</dbReference>
<dbReference type="Pfam" id="PF00672">
    <property type="entry name" value="HAMP"/>
    <property type="match status" value="2"/>
</dbReference>
<dbReference type="RefSeq" id="WP_320685673.1">
    <property type="nucleotide sequence ID" value="NZ_JAXBLV010000056.1"/>
</dbReference>
<reference evidence="10" key="1">
    <citation type="journal article" date="2023" name="Mar. Drugs">
        <title>Gemmata algarum, a Novel Planctomycete Isolated from an Algal Mat, Displays Antimicrobial Activity.</title>
        <authorList>
            <person name="Kumar G."/>
            <person name="Kallscheuer N."/>
            <person name="Kashif M."/>
            <person name="Ahamad S."/>
            <person name="Jagadeeshwari U."/>
            <person name="Pannikurungottu S."/>
            <person name="Haufschild T."/>
            <person name="Kabuu M."/>
            <person name="Sasikala C."/>
            <person name="Jogler C."/>
            <person name="Ramana C."/>
        </authorList>
    </citation>
    <scope>NUCLEOTIDE SEQUENCE [LARGE SCALE GENOMIC DNA]</scope>
    <source>
        <strain evidence="10">JC673</strain>
    </source>
</reference>